<dbReference type="InterPro" id="IPR013103">
    <property type="entry name" value="RVT_2"/>
</dbReference>
<proteinExistence type="predicted"/>
<sequence>MRQYRIQLQSTKKDTLSMTKYLVKKQGFVDKMAASSHLVLHEKQIEHILNGLSPEYESFVTSISTRPGDSEASNHITPDINNLERPVKYGGTNKILVGNGQGLTITHSGSNSNVSPWHQHLGHSSMKVVESLLSNCKVQVQEESPTQNFDTLLPTDPHISTLSTHPMQTHSKLGLFKPRALVASVSSTTKPNSHIQALHIPEWTTPMQEKYNTLLCNNTWSLVPLPPNQSVIGFHHNWPLDKSTSIMPSYMVILPIDDRVVTRNNNQLISKFIYDLHHQFALKDMGQFHHFLGIEVIRQSTGLHRTQTKCIEDLLTKTRMIGATPIAISCFTSFQLSQYDGTLLENATMYRSTVGALQYLTISRPEIAFVVSKVNQFMHKSTDLHWKASKRLLRYLKGTMHYGLFITLASQLDLVAYSDVDWASNPDDRKSTSGCCIYLGSSLVSWGA</sequence>
<organism evidence="2 3">
    <name type="scientific">Vitis vinifera</name>
    <name type="common">Grape</name>
    <dbReference type="NCBI Taxonomy" id="29760"/>
    <lineage>
        <taxon>Eukaryota</taxon>
        <taxon>Viridiplantae</taxon>
        <taxon>Streptophyta</taxon>
        <taxon>Embryophyta</taxon>
        <taxon>Tracheophyta</taxon>
        <taxon>Spermatophyta</taxon>
        <taxon>Magnoliopsida</taxon>
        <taxon>eudicotyledons</taxon>
        <taxon>Gunneridae</taxon>
        <taxon>Pentapetalae</taxon>
        <taxon>rosids</taxon>
        <taxon>Vitales</taxon>
        <taxon>Vitaceae</taxon>
        <taxon>Viteae</taxon>
        <taxon>Vitis</taxon>
    </lineage>
</organism>
<reference evidence="2 3" key="1">
    <citation type="journal article" date="2018" name="PLoS Genet.">
        <title>Population sequencing reveals clonal diversity and ancestral inbreeding in the grapevine cultivar Chardonnay.</title>
        <authorList>
            <person name="Roach M.J."/>
            <person name="Johnson D.L."/>
            <person name="Bohlmann J."/>
            <person name="van Vuuren H.J."/>
            <person name="Jones S.J."/>
            <person name="Pretorius I.S."/>
            <person name="Schmidt S.A."/>
            <person name="Borneman A.R."/>
        </authorList>
    </citation>
    <scope>NUCLEOTIDE SEQUENCE [LARGE SCALE GENOMIC DNA]</scope>
    <source>
        <strain evidence="3">cv. Chardonnay</strain>
        <tissue evidence="2">Leaf</tissue>
    </source>
</reference>
<protein>
    <submittedName>
        <fullName evidence="2">Retrovirus-related Pol polyprotein from transposon RE1</fullName>
    </submittedName>
</protein>
<name>A0A438GF13_VITVI</name>
<dbReference type="AlphaFoldDB" id="A0A438GF13"/>
<dbReference type="PANTHER" id="PTHR11439">
    <property type="entry name" value="GAG-POL-RELATED RETROTRANSPOSON"/>
    <property type="match status" value="1"/>
</dbReference>
<evidence type="ECO:0000313" key="2">
    <source>
        <dbReference type="EMBL" id="RVW70796.1"/>
    </source>
</evidence>
<accession>A0A438GF13</accession>
<gene>
    <name evidence="2" type="primary">RE1_389</name>
    <name evidence="2" type="ORF">CK203_058058</name>
</gene>
<feature type="domain" description="Reverse transcriptase Ty1/copia-type" evidence="1">
    <location>
        <begin position="251"/>
        <end position="328"/>
    </location>
</feature>
<evidence type="ECO:0000259" key="1">
    <source>
        <dbReference type="Pfam" id="PF07727"/>
    </source>
</evidence>
<dbReference type="PANTHER" id="PTHR11439:SF455">
    <property type="entry name" value="RLK (RECEPTOR-LIKE PROTEIN KINASE) 8, PUTATIVE-RELATED"/>
    <property type="match status" value="1"/>
</dbReference>
<comment type="caution">
    <text evidence="2">The sequence shown here is derived from an EMBL/GenBank/DDBJ whole genome shotgun (WGS) entry which is preliminary data.</text>
</comment>
<dbReference type="Pfam" id="PF07727">
    <property type="entry name" value="RVT_2"/>
    <property type="match status" value="1"/>
</dbReference>
<dbReference type="Proteomes" id="UP000288805">
    <property type="component" value="Unassembled WGS sequence"/>
</dbReference>
<dbReference type="EMBL" id="QGNW01000455">
    <property type="protein sequence ID" value="RVW70796.1"/>
    <property type="molecule type" value="Genomic_DNA"/>
</dbReference>
<evidence type="ECO:0000313" key="3">
    <source>
        <dbReference type="Proteomes" id="UP000288805"/>
    </source>
</evidence>